<feature type="domain" description="Resolvase/invertase-type recombinase catalytic" evidence="1">
    <location>
        <begin position="19"/>
        <end position="172"/>
    </location>
</feature>
<dbReference type="Gene3D" id="3.90.1750.20">
    <property type="entry name" value="Putative Large Serine Recombinase, Chain B, Domain 2"/>
    <property type="match status" value="1"/>
</dbReference>
<dbReference type="Gene3D" id="3.40.50.1390">
    <property type="entry name" value="Resolvase, N-terminal catalytic domain"/>
    <property type="match status" value="1"/>
</dbReference>
<reference evidence="3 4" key="1">
    <citation type="submission" date="2020-08" db="EMBL/GenBank/DDBJ databases">
        <title>Genome public.</title>
        <authorList>
            <person name="Liu C."/>
            <person name="Sun Q."/>
        </authorList>
    </citation>
    <scope>NUCLEOTIDE SEQUENCE [LARGE SCALE GENOMIC DNA]</scope>
    <source>
        <strain evidence="3 4">BX3</strain>
    </source>
</reference>
<dbReference type="PROSITE" id="PS51736">
    <property type="entry name" value="RECOMBINASES_3"/>
    <property type="match status" value="1"/>
</dbReference>
<proteinExistence type="predicted"/>
<evidence type="ECO:0000313" key="4">
    <source>
        <dbReference type="Proteomes" id="UP000637513"/>
    </source>
</evidence>
<name>A0ABR7MW57_9FIRM</name>
<dbReference type="InterPro" id="IPR038109">
    <property type="entry name" value="DNA_bind_recomb_sf"/>
</dbReference>
<dbReference type="Proteomes" id="UP000637513">
    <property type="component" value="Unassembled WGS sequence"/>
</dbReference>
<accession>A0ABR7MW57</accession>
<gene>
    <name evidence="3" type="ORF">H8700_09720</name>
</gene>
<sequence length="326" mass="38890">MPVCYNDLLQNKEEKKLWRAGAYLRVSREDGKERESDSIDSQRKVIRSYLKKEADICLVREWIDDGISGIRFDREGFEQMLCAIRQGRINCVLVKDLSRFGRDYIQTGYYIQHFFPQNRIRFIAISERYDSIQVDFWERNLYLPILNILNDGYCQDISQKVRLGQESKRKEGAYTGAFCVYGYQKNEKDHNVLEIDPQAAMMIRKIFEWRIQRHSAEKIANYLNQLAVPSPYRYKQLRQEAFYTDFAQKEILLWSPTAVRRILHNKMYAGYLQQGKSKKINYKLADRMLLPKEQWIEQKKEELGIISEDIYWQVQQPISKRGEFDV</sequence>
<comment type="caution">
    <text evidence="3">The sequence shown here is derived from an EMBL/GenBank/DDBJ whole genome shotgun (WGS) entry which is preliminary data.</text>
</comment>
<dbReference type="Pfam" id="PF07508">
    <property type="entry name" value="Recombinase"/>
    <property type="match status" value="1"/>
</dbReference>
<dbReference type="InterPro" id="IPR050639">
    <property type="entry name" value="SSR_resolvase"/>
</dbReference>
<dbReference type="Pfam" id="PF00239">
    <property type="entry name" value="Resolvase"/>
    <property type="match status" value="1"/>
</dbReference>
<dbReference type="RefSeq" id="WP_249305419.1">
    <property type="nucleotide sequence ID" value="NZ_JACRSW010000032.1"/>
</dbReference>
<organism evidence="3 4">
    <name type="scientific">Jutongia hominis</name>
    <dbReference type="NCBI Taxonomy" id="2763664"/>
    <lineage>
        <taxon>Bacteria</taxon>
        <taxon>Bacillati</taxon>
        <taxon>Bacillota</taxon>
        <taxon>Clostridia</taxon>
        <taxon>Lachnospirales</taxon>
        <taxon>Lachnospiraceae</taxon>
        <taxon>Jutongia</taxon>
    </lineage>
</organism>
<evidence type="ECO:0000259" key="2">
    <source>
        <dbReference type="PROSITE" id="PS51737"/>
    </source>
</evidence>
<dbReference type="PROSITE" id="PS51737">
    <property type="entry name" value="RECOMBINASE_DNA_BIND"/>
    <property type="match status" value="1"/>
</dbReference>
<dbReference type="EMBL" id="JACRSW010000032">
    <property type="protein sequence ID" value="MBC8557983.1"/>
    <property type="molecule type" value="Genomic_DNA"/>
</dbReference>
<protein>
    <submittedName>
        <fullName evidence="3">Recombinase family protein</fullName>
    </submittedName>
</protein>
<feature type="domain" description="Recombinase" evidence="2">
    <location>
        <begin position="180"/>
        <end position="324"/>
    </location>
</feature>
<dbReference type="PANTHER" id="PTHR30461:SF23">
    <property type="entry name" value="DNA RECOMBINASE-RELATED"/>
    <property type="match status" value="1"/>
</dbReference>
<dbReference type="PANTHER" id="PTHR30461">
    <property type="entry name" value="DNA-INVERTASE FROM LAMBDOID PROPHAGE"/>
    <property type="match status" value="1"/>
</dbReference>
<dbReference type="SMART" id="SM00857">
    <property type="entry name" value="Resolvase"/>
    <property type="match status" value="1"/>
</dbReference>
<dbReference type="InterPro" id="IPR006119">
    <property type="entry name" value="Resolv_N"/>
</dbReference>
<evidence type="ECO:0000313" key="3">
    <source>
        <dbReference type="EMBL" id="MBC8557983.1"/>
    </source>
</evidence>
<dbReference type="InterPro" id="IPR011109">
    <property type="entry name" value="DNA_bind_recombinase_dom"/>
</dbReference>
<evidence type="ECO:0000259" key="1">
    <source>
        <dbReference type="PROSITE" id="PS51736"/>
    </source>
</evidence>
<dbReference type="SUPFAM" id="SSF53041">
    <property type="entry name" value="Resolvase-like"/>
    <property type="match status" value="1"/>
</dbReference>
<keyword evidence="4" id="KW-1185">Reference proteome</keyword>
<dbReference type="InterPro" id="IPR036162">
    <property type="entry name" value="Resolvase-like_N_sf"/>
</dbReference>